<dbReference type="OrthoDB" id="4215474at2759"/>
<dbReference type="InterPro" id="IPR007865">
    <property type="entry name" value="Aminopep_P_N"/>
</dbReference>
<organism evidence="7 8">
    <name type="scientific">Leishmania martiniquensis</name>
    <dbReference type="NCBI Taxonomy" id="1580590"/>
    <lineage>
        <taxon>Eukaryota</taxon>
        <taxon>Discoba</taxon>
        <taxon>Euglenozoa</taxon>
        <taxon>Kinetoplastea</taxon>
        <taxon>Metakinetoplastina</taxon>
        <taxon>Trypanosomatida</taxon>
        <taxon>Trypanosomatidae</taxon>
        <taxon>Leishmaniinae</taxon>
        <taxon>Leishmania</taxon>
    </lineage>
</organism>
<dbReference type="PANTHER" id="PTHR43226">
    <property type="entry name" value="XAA-PRO AMINOPEPTIDASE 3"/>
    <property type="match status" value="1"/>
</dbReference>
<dbReference type="Pfam" id="PF05195">
    <property type="entry name" value="AMP_N"/>
    <property type="match status" value="1"/>
</dbReference>
<dbReference type="GO" id="GO:0005739">
    <property type="term" value="C:mitochondrion"/>
    <property type="evidence" value="ECO:0007669"/>
    <property type="project" value="TreeGrafter"/>
</dbReference>
<dbReference type="PANTHER" id="PTHR43226:SF4">
    <property type="entry name" value="XAA-PRO AMINOPEPTIDASE 3"/>
    <property type="match status" value="1"/>
</dbReference>
<dbReference type="Proteomes" id="UP000673552">
    <property type="component" value="Chromosome 36"/>
</dbReference>
<reference evidence="7 8" key="1">
    <citation type="submission" date="2021-03" db="EMBL/GenBank/DDBJ databases">
        <title>Leishmania (Mundinia) martiniquensis Genome sequencing and assembly.</title>
        <authorList>
            <person name="Almutairi H."/>
            <person name="Gatherer D."/>
        </authorList>
    </citation>
    <scope>NUCLEOTIDE SEQUENCE [LARGE SCALE GENOMIC DNA]</scope>
    <source>
        <strain evidence="7">LSCM1</strain>
    </source>
</reference>
<dbReference type="Gene3D" id="3.40.350.10">
    <property type="entry name" value="Creatinase/prolidase N-terminal domain"/>
    <property type="match status" value="1"/>
</dbReference>
<dbReference type="KEGG" id="lmat:92510749"/>
<comment type="caution">
    <text evidence="7">The sequence shown here is derived from an EMBL/GenBank/DDBJ whole genome shotgun (WGS) entry which is preliminary data.</text>
</comment>
<keyword evidence="4" id="KW-0378">Hydrolase</keyword>
<dbReference type="EMBL" id="JAFEUZ010000036">
    <property type="protein sequence ID" value="KAG5464405.1"/>
    <property type="molecule type" value="Genomic_DNA"/>
</dbReference>
<evidence type="ECO:0000259" key="6">
    <source>
        <dbReference type="SMART" id="SM01011"/>
    </source>
</evidence>
<evidence type="ECO:0000256" key="1">
    <source>
        <dbReference type="ARBA" id="ARBA00001936"/>
    </source>
</evidence>
<dbReference type="SUPFAM" id="SSF53092">
    <property type="entry name" value="Creatinase/prolidase N-terminal domain"/>
    <property type="match status" value="1"/>
</dbReference>
<feature type="domain" description="Aminopeptidase P N-terminal" evidence="6">
    <location>
        <begin position="36"/>
        <end position="173"/>
    </location>
</feature>
<keyword evidence="8" id="KW-1185">Reference proteome</keyword>
<dbReference type="InterPro" id="IPR036005">
    <property type="entry name" value="Creatinase/aminopeptidase-like"/>
</dbReference>
<dbReference type="Pfam" id="PF00557">
    <property type="entry name" value="Peptidase_M24"/>
    <property type="match status" value="1"/>
</dbReference>
<accession>A0A836KB70</accession>
<dbReference type="GO" id="GO:0030145">
    <property type="term" value="F:manganese ion binding"/>
    <property type="evidence" value="ECO:0007669"/>
    <property type="project" value="InterPro"/>
</dbReference>
<dbReference type="AlphaFoldDB" id="A0A836KB70"/>
<dbReference type="SMART" id="SM01011">
    <property type="entry name" value="AMP_N"/>
    <property type="match status" value="1"/>
</dbReference>
<name>A0A836KB70_9TRYP</name>
<dbReference type="GeneID" id="92510749"/>
<comment type="cofactor">
    <cofactor evidence="1">
        <name>Mn(2+)</name>
        <dbReference type="ChEBI" id="CHEBI:29035"/>
    </cofactor>
</comment>
<evidence type="ECO:0000256" key="2">
    <source>
        <dbReference type="ARBA" id="ARBA00008766"/>
    </source>
</evidence>
<dbReference type="InterPro" id="IPR000994">
    <property type="entry name" value="Pept_M24"/>
</dbReference>
<dbReference type="InterPro" id="IPR052433">
    <property type="entry name" value="X-Pro_dipept-like"/>
</dbReference>
<gene>
    <name evidence="7" type="ORF">LSCM1_00589</name>
</gene>
<sequence>MLRQPWCHASAHKNNASATLSSRRRIGSTGAGSAEVSVQEYANRRRRFIECLPYNSVVLLPAADESLYSHDILWPYRHDSLWYHLFGMRIPMRRQLAPPSASITEDVRVTMAVFSKGAKGDPTRTLLCVPPVTTDTATLVWGSEAVPLSEYKRLLAADDGSVPAPCPHENVVTTNEVRTVCEEVHRFITDMAQQRVREWAERGDPALSTSPEGEGKQRGRQLVFGMMPRVFAAYPQQLRWDGRGYRLPDKMASAPLTKAREAGHSTVTCHHPLQTFFSMLSAIPFVVRVPRSLLLERAAGPGQQPACNVVEFRYSVVAGYTPGLVPCVAGAPPAPGGLPHTPRGPSRPTAVAAPFANDDSEPDATIRVSLPIRRCDPYAWLYRQIKAPSQLRQHLRSARATEDAFSQVMQCATSTLSEHELNCAFQRAVCDISAHAGAAAQVRSAYIPVVASGVRGTEIHFTDNDGVAALGDVVRVDAGVEVDGVPTDCTRTIPMGCSHFSPSYVPLYEGLLQIQRKLLRSMRPGVSICEIARMHVDETQALLCSLGVDVRRATASCATPQAVAMATASQEQQVPLALVRSCFCAHSFGHFFGLDIHERLSSVSWPRKGAAENEDVDERQRPTPRVLQGGMMHTVEPGIYMPSAGRAALFGLERAHVPSIFHGGVGVQIEDDVLVLPPPSSEDVSVCQDEESLVQCPWSRGDYLQHAVAAFHRYYTSEVEGAKPSLLVSVCGAQLSTALAESMTAAEQNVVRFLFAQRVAMEGLPKAKASLSTDARAIQQHAFAPNPAYLDGPSVPHVAVSDWYPYSSIVLTATIPKDLELIEAAMRQ</sequence>
<evidence type="ECO:0000313" key="7">
    <source>
        <dbReference type="EMBL" id="KAG5464405.1"/>
    </source>
</evidence>
<dbReference type="GO" id="GO:0070006">
    <property type="term" value="F:metalloaminopeptidase activity"/>
    <property type="evidence" value="ECO:0007669"/>
    <property type="project" value="InterPro"/>
</dbReference>
<dbReference type="RefSeq" id="XP_067174342.1">
    <property type="nucleotide sequence ID" value="XM_067318237.1"/>
</dbReference>
<evidence type="ECO:0000313" key="8">
    <source>
        <dbReference type="Proteomes" id="UP000673552"/>
    </source>
</evidence>
<proteinExistence type="inferred from homology"/>
<keyword evidence="3" id="KW-0479">Metal-binding</keyword>
<dbReference type="GO" id="GO:0006508">
    <property type="term" value="P:proteolysis"/>
    <property type="evidence" value="ECO:0007669"/>
    <property type="project" value="TreeGrafter"/>
</dbReference>
<evidence type="ECO:0000256" key="4">
    <source>
        <dbReference type="ARBA" id="ARBA00022801"/>
    </source>
</evidence>
<dbReference type="InterPro" id="IPR029149">
    <property type="entry name" value="Creatin/AminoP/Spt16_N"/>
</dbReference>
<evidence type="ECO:0000256" key="5">
    <source>
        <dbReference type="ARBA" id="ARBA00023211"/>
    </source>
</evidence>
<evidence type="ECO:0000256" key="3">
    <source>
        <dbReference type="ARBA" id="ARBA00022723"/>
    </source>
</evidence>
<protein>
    <recommendedName>
        <fullName evidence="6">Aminopeptidase P N-terminal domain-containing protein</fullName>
    </recommendedName>
</protein>
<dbReference type="Gene3D" id="3.90.230.10">
    <property type="entry name" value="Creatinase/methionine aminopeptidase superfamily"/>
    <property type="match status" value="1"/>
</dbReference>
<keyword evidence="5" id="KW-0464">Manganese</keyword>
<comment type="similarity">
    <text evidence="2">Belongs to the peptidase M24B family.</text>
</comment>
<dbReference type="SUPFAM" id="SSF55920">
    <property type="entry name" value="Creatinase/aminopeptidase"/>
    <property type="match status" value="1"/>
</dbReference>